<dbReference type="PANTHER" id="PTHR32347">
    <property type="entry name" value="EFFLUX SYSTEM COMPONENT YKNX-RELATED"/>
    <property type="match status" value="1"/>
</dbReference>
<sequence length="417" mass="44982">MDIANPIYGIRRRRRLRFTLGGGVLAVVALAILVWRLGPALPVADRSNLWIDTVQQGDMLRDVRATGTLVPREIRWLAASTPAQVEKIRVWPGASVQPDTVLMQLSDPQTEDALRNAQAQVAAAQAEVAAKRAELQSQLLDQRSALAQAQADYASAKVKADADAIAIKVQVIPRVQYEQGQIALKQLNEHVQIEQQRVAAFVASMNAQLDAVQAALVQQQSNLQLRQRQADALQVKADIAGVLQEVAVQEGAHVAAGTNLARVAKPDVLIARLQVPEVQAKDVALGMPVSVDTHNGLADGKVERIDPAVRNGSVQVDVALTGTLPPGARPDLSVDGRILIAHLHDVLSVGRPALAQADADLSLFRLDPHDDIATRVPVRVGVVSVDRVQVLRGLNAGDRVILSDASQWDKYDRINVK</sequence>
<dbReference type="InterPro" id="IPR050465">
    <property type="entry name" value="UPF0194_transport"/>
</dbReference>
<dbReference type="RefSeq" id="WP_115497171.1">
    <property type="nucleotide sequence ID" value="NZ_QRBE01000015.1"/>
</dbReference>
<evidence type="ECO:0000256" key="1">
    <source>
        <dbReference type="ARBA" id="ARBA00004196"/>
    </source>
</evidence>
<keyword evidence="4" id="KW-1133">Transmembrane helix</keyword>
<reference evidence="5 6" key="1">
    <citation type="submission" date="2018-07" db="EMBL/GenBank/DDBJ databases">
        <title>Dyella monticola sp. nov. and Dyella psychrodurans sp. nov. isolated from monsoon evergreen broad-leaved forest soil of Dinghu Mountain, China.</title>
        <authorList>
            <person name="Gao Z."/>
            <person name="Qiu L."/>
        </authorList>
    </citation>
    <scope>NUCLEOTIDE SEQUENCE [LARGE SCALE GENOMIC DNA]</scope>
    <source>
        <strain evidence="5 6">4G-K06</strain>
    </source>
</reference>
<dbReference type="Proteomes" id="UP000254258">
    <property type="component" value="Unassembled WGS sequence"/>
</dbReference>
<evidence type="ECO:0000256" key="3">
    <source>
        <dbReference type="SAM" id="Coils"/>
    </source>
</evidence>
<organism evidence="5 6">
    <name type="scientific">Dyella monticola</name>
    <dbReference type="NCBI Taxonomy" id="1927958"/>
    <lineage>
        <taxon>Bacteria</taxon>
        <taxon>Pseudomonadati</taxon>
        <taxon>Pseudomonadota</taxon>
        <taxon>Gammaproteobacteria</taxon>
        <taxon>Lysobacterales</taxon>
        <taxon>Rhodanobacteraceae</taxon>
        <taxon>Dyella</taxon>
    </lineage>
</organism>
<dbReference type="Gene3D" id="2.40.30.170">
    <property type="match status" value="1"/>
</dbReference>
<dbReference type="Gene3D" id="2.40.420.20">
    <property type="match status" value="1"/>
</dbReference>
<feature type="coiled-coil region" evidence="3">
    <location>
        <begin position="114"/>
        <end position="152"/>
    </location>
</feature>
<comment type="subcellular location">
    <subcellularLocation>
        <location evidence="1">Cell envelope</location>
    </subcellularLocation>
</comment>
<dbReference type="Gene3D" id="1.10.287.470">
    <property type="entry name" value="Helix hairpin bin"/>
    <property type="match status" value="1"/>
</dbReference>
<keyword evidence="2 3" id="KW-0175">Coiled coil</keyword>
<dbReference type="SUPFAM" id="SSF111369">
    <property type="entry name" value="HlyD-like secretion proteins"/>
    <property type="match status" value="1"/>
</dbReference>
<keyword evidence="4" id="KW-0812">Transmembrane</keyword>
<dbReference type="AlphaFoldDB" id="A0A370WT45"/>
<evidence type="ECO:0000256" key="4">
    <source>
        <dbReference type="SAM" id="Phobius"/>
    </source>
</evidence>
<comment type="caution">
    <text evidence="5">The sequence shown here is derived from an EMBL/GenBank/DDBJ whole genome shotgun (WGS) entry which is preliminary data.</text>
</comment>
<feature type="transmembrane region" description="Helical" evidence="4">
    <location>
        <begin position="18"/>
        <end position="38"/>
    </location>
</feature>
<dbReference type="Gene3D" id="2.40.50.100">
    <property type="match status" value="1"/>
</dbReference>
<dbReference type="EMBL" id="QRBE01000015">
    <property type="protein sequence ID" value="RDS79241.1"/>
    <property type="molecule type" value="Genomic_DNA"/>
</dbReference>
<keyword evidence="6" id="KW-1185">Reference proteome</keyword>
<gene>
    <name evidence="5" type="ORF">DWU98_19010</name>
</gene>
<dbReference type="OrthoDB" id="9806939at2"/>
<accession>A0A370WT45</accession>
<proteinExistence type="predicted"/>
<keyword evidence="4" id="KW-0472">Membrane</keyword>
<protein>
    <submittedName>
        <fullName evidence="5">HlyD family efflux transporter periplasmic adaptor subunit</fullName>
    </submittedName>
</protein>
<evidence type="ECO:0000256" key="2">
    <source>
        <dbReference type="ARBA" id="ARBA00023054"/>
    </source>
</evidence>
<dbReference type="GO" id="GO:0030313">
    <property type="term" value="C:cell envelope"/>
    <property type="evidence" value="ECO:0007669"/>
    <property type="project" value="UniProtKB-SubCell"/>
</dbReference>
<evidence type="ECO:0000313" key="6">
    <source>
        <dbReference type="Proteomes" id="UP000254258"/>
    </source>
</evidence>
<evidence type="ECO:0000313" key="5">
    <source>
        <dbReference type="EMBL" id="RDS79241.1"/>
    </source>
</evidence>
<name>A0A370WT45_9GAMM</name>